<name>A0ABS8UD06_9GAMM</name>
<dbReference type="Pfam" id="PF18950">
    <property type="entry name" value="DUF5694"/>
    <property type="match status" value="1"/>
</dbReference>
<dbReference type="RefSeq" id="WP_232135680.1">
    <property type="nucleotide sequence ID" value="NZ_CP089507.1"/>
</dbReference>
<dbReference type="Proteomes" id="UP001430360">
    <property type="component" value="Unassembled WGS sequence"/>
</dbReference>
<evidence type="ECO:0000313" key="3">
    <source>
        <dbReference type="Proteomes" id="UP001430360"/>
    </source>
</evidence>
<dbReference type="EMBL" id="JAJQKU010000002">
    <property type="protein sequence ID" value="MCD9096770.1"/>
    <property type="molecule type" value="Genomic_DNA"/>
</dbReference>
<feature type="chain" id="PRO_5045365586" evidence="1">
    <location>
        <begin position="24"/>
        <end position="272"/>
    </location>
</feature>
<evidence type="ECO:0000256" key="1">
    <source>
        <dbReference type="SAM" id="SignalP"/>
    </source>
</evidence>
<feature type="signal peptide" evidence="1">
    <location>
        <begin position="1"/>
        <end position="23"/>
    </location>
</feature>
<accession>A0ABS8UD06</accession>
<organism evidence="2 3">
    <name type="scientific">Luteimonas fraxinea</name>
    <dbReference type="NCBI Taxonomy" id="2901869"/>
    <lineage>
        <taxon>Bacteria</taxon>
        <taxon>Pseudomonadati</taxon>
        <taxon>Pseudomonadota</taxon>
        <taxon>Gammaproteobacteria</taxon>
        <taxon>Lysobacterales</taxon>
        <taxon>Lysobacteraceae</taxon>
        <taxon>Luteimonas</taxon>
    </lineage>
</organism>
<proteinExistence type="predicted"/>
<comment type="caution">
    <text evidence="2">The sequence shown here is derived from an EMBL/GenBank/DDBJ whole genome shotgun (WGS) entry which is preliminary data.</text>
</comment>
<sequence length="272" mass="29302">MSSRLPCAALLLATAALFTDAQAAEPAPEPAKVMMLGVFHFENPGLDVVKSEVVDVTTDDNQTYLTGLATRIAAFRPTDVLVECEPSAQPKQDAAYAAWRDGHAALTVDETQQIGFRVAKAAGLAGVTCFDEGNVHWNGGPLFEYVAAHAPEQKVAMDAVFEGLSERTTREQTTLPLHELLRLTNDPERDRENKDLYLFTNAVDAGGGFVGADASASWWHRNFRMYANVQKAAAPGHRVLVIAGAGHTAILKDLLAIDGAREAEDVTGYLKP</sequence>
<keyword evidence="3" id="KW-1185">Reference proteome</keyword>
<keyword evidence="1" id="KW-0732">Signal</keyword>
<protein>
    <submittedName>
        <fullName evidence="2">DUF5694 domain-containing protein</fullName>
    </submittedName>
</protein>
<reference evidence="2" key="1">
    <citation type="submission" date="2021-12" db="EMBL/GenBank/DDBJ databases">
        <authorList>
            <person name="Ulrich A."/>
        </authorList>
    </citation>
    <scope>NUCLEOTIDE SEQUENCE</scope>
    <source>
        <strain evidence="2">A1P009</strain>
    </source>
</reference>
<evidence type="ECO:0000313" key="2">
    <source>
        <dbReference type="EMBL" id="MCD9096770.1"/>
    </source>
</evidence>
<gene>
    <name evidence="2" type="ORF">LTT95_07420</name>
</gene>
<reference evidence="2" key="2">
    <citation type="journal article" date="2022" name="Syst. Appl. Microbiol.">
        <title>Physiological and genomic characterisation of Luteimonas fraxinea sp. nov., a bacterial species associated with trees tolerant to ash dieback.</title>
        <authorList>
            <person name="Ulrich K."/>
            <person name="Becker R."/>
            <person name="Behrendt U."/>
            <person name="Kube M."/>
            <person name="Schneck V."/>
            <person name="Ulrich A."/>
        </authorList>
    </citation>
    <scope>NUCLEOTIDE SEQUENCE</scope>
    <source>
        <strain evidence="2">A1P009</strain>
    </source>
</reference>
<dbReference type="InterPro" id="IPR043749">
    <property type="entry name" value="DUF5694"/>
</dbReference>